<dbReference type="STRING" id="562729.RNAN_2529"/>
<evidence type="ECO:0000256" key="3">
    <source>
        <dbReference type="ARBA" id="ARBA00013194"/>
    </source>
</evidence>
<accession>I1DZP5</accession>
<evidence type="ECO:0000259" key="6">
    <source>
        <dbReference type="PROSITE" id="PS50198"/>
    </source>
</evidence>
<dbReference type="InterPro" id="IPR027304">
    <property type="entry name" value="Trigger_fact/SurA_dom_sf"/>
</dbReference>
<keyword evidence="4 5" id="KW-0697">Rotamase</keyword>
<dbReference type="Gene3D" id="3.10.50.40">
    <property type="match status" value="1"/>
</dbReference>
<dbReference type="Proteomes" id="UP000004374">
    <property type="component" value="Unassembled WGS sequence"/>
</dbReference>
<name>I1DZP5_9GAMM</name>
<keyword evidence="5 7" id="KW-0413">Isomerase</keyword>
<keyword evidence="8" id="KW-1185">Reference proteome</keyword>
<dbReference type="RefSeq" id="WP_008222202.1">
    <property type="nucleotide sequence ID" value="NZ_BAFK01000014.1"/>
</dbReference>
<evidence type="ECO:0000256" key="1">
    <source>
        <dbReference type="ARBA" id="ARBA00000971"/>
    </source>
</evidence>
<sequence length="275" mass="30875">MKAVIFTVAALVLIQISGCSKKPEHFATVGEQNVTVDEVNAYLTYKRIDNANTELTAKAAQHYLNNLALIQAIEQQDSVDMLRINAELTELKKDLLLNTYLQQYLEQAVTETAMRNYYADNQQNYQQRSAKVAHILFRVTPEMTEAERQAKYSKALEAYSKARTGDNFAELAKAYSEDSISAGKGGQLGWLQHGAVSPLFSAQVFEKLTAGEISEPVLTEFGYHLIKLEQEPNTVKQSFEAVSGDIRRILRAMAKDAELERLRQSVTIKQHDTPL</sequence>
<dbReference type="InterPro" id="IPR023058">
    <property type="entry name" value="PPIase_PpiC_CS"/>
</dbReference>
<dbReference type="EC" id="5.2.1.8" evidence="3"/>
<reference evidence="7 8" key="1">
    <citation type="journal article" date="2012" name="J. Bacteriol.">
        <title>Genome Sequence of the Protease-Producing Bacterium Rheinheimera nanhaiensis E407-8T, Isolated from Deep-Sea Sediment of the South China Sea.</title>
        <authorList>
            <person name="Zhang X.-Y."/>
            <person name="Zhang Y.-J."/>
            <person name="Qin Q.-L."/>
            <person name="Xie B.-B."/>
            <person name="Chen X.-L."/>
            <person name="Zhou B.-C."/>
            <person name="Zhang Y.-Z."/>
        </authorList>
    </citation>
    <scope>NUCLEOTIDE SEQUENCE [LARGE SCALE GENOMIC DNA]</scope>
    <source>
        <strain evidence="7 8">E407-8</strain>
    </source>
</reference>
<dbReference type="EMBL" id="BAFK01000014">
    <property type="protein sequence ID" value="GAB59523.1"/>
    <property type="molecule type" value="Genomic_DNA"/>
</dbReference>
<dbReference type="InterPro" id="IPR000297">
    <property type="entry name" value="PPIase_PpiC"/>
</dbReference>
<dbReference type="GO" id="GO:0003755">
    <property type="term" value="F:peptidyl-prolyl cis-trans isomerase activity"/>
    <property type="evidence" value="ECO:0007669"/>
    <property type="project" value="UniProtKB-KW"/>
</dbReference>
<feature type="domain" description="PpiC" evidence="6">
    <location>
        <begin position="127"/>
        <end position="230"/>
    </location>
</feature>
<dbReference type="Pfam" id="PF00639">
    <property type="entry name" value="Rotamase"/>
    <property type="match status" value="1"/>
</dbReference>
<dbReference type="AlphaFoldDB" id="I1DZP5"/>
<dbReference type="PANTHER" id="PTHR47245:SF2">
    <property type="entry name" value="PEPTIDYL-PROLYL CIS-TRANS ISOMERASE HP_0175-RELATED"/>
    <property type="match status" value="1"/>
</dbReference>
<proteinExistence type="inferred from homology"/>
<evidence type="ECO:0000256" key="4">
    <source>
        <dbReference type="ARBA" id="ARBA00023110"/>
    </source>
</evidence>
<dbReference type="PROSITE" id="PS01096">
    <property type="entry name" value="PPIC_PPIASE_1"/>
    <property type="match status" value="1"/>
</dbReference>
<evidence type="ECO:0000313" key="7">
    <source>
        <dbReference type="EMBL" id="GAB59523.1"/>
    </source>
</evidence>
<protein>
    <recommendedName>
        <fullName evidence="3">peptidylprolyl isomerase</fullName>
        <ecNumber evidence="3">5.2.1.8</ecNumber>
    </recommendedName>
</protein>
<comment type="similarity">
    <text evidence="2">Belongs to the PpiC/parvulin rotamase family.</text>
</comment>
<dbReference type="SUPFAM" id="SSF109998">
    <property type="entry name" value="Triger factor/SurA peptide-binding domain-like"/>
    <property type="match status" value="1"/>
</dbReference>
<dbReference type="SUPFAM" id="SSF54534">
    <property type="entry name" value="FKBP-like"/>
    <property type="match status" value="1"/>
</dbReference>
<dbReference type="InterPro" id="IPR050245">
    <property type="entry name" value="PrsA_foldase"/>
</dbReference>
<comment type="caution">
    <text evidence="7">The sequence shown here is derived from an EMBL/GenBank/DDBJ whole genome shotgun (WGS) entry which is preliminary data.</text>
</comment>
<gene>
    <name evidence="7" type="primary">prsA</name>
    <name evidence="7" type="ORF">RNAN_2529</name>
</gene>
<evidence type="ECO:0000256" key="2">
    <source>
        <dbReference type="ARBA" id="ARBA00007656"/>
    </source>
</evidence>
<dbReference type="PROSITE" id="PS50198">
    <property type="entry name" value="PPIC_PPIASE_2"/>
    <property type="match status" value="1"/>
</dbReference>
<dbReference type="InterPro" id="IPR046357">
    <property type="entry name" value="PPIase_dom_sf"/>
</dbReference>
<evidence type="ECO:0000256" key="5">
    <source>
        <dbReference type="PROSITE-ProRule" id="PRU00278"/>
    </source>
</evidence>
<evidence type="ECO:0000313" key="8">
    <source>
        <dbReference type="Proteomes" id="UP000004374"/>
    </source>
</evidence>
<dbReference type="PANTHER" id="PTHR47245">
    <property type="entry name" value="PEPTIDYLPROLYL ISOMERASE"/>
    <property type="match status" value="1"/>
</dbReference>
<organism evidence="7 8">
    <name type="scientific">Rheinheimera nanhaiensis E407-8</name>
    <dbReference type="NCBI Taxonomy" id="562729"/>
    <lineage>
        <taxon>Bacteria</taxon>
        <taxon>Pseudomonadati</taxon>
        <taxon>Pseudomonadota</taxon>
        <taxon>Gammaproteobacteria</taxon>
        <taxon>Chromatiales</taxon>
        <taxon>Chromatiaceae</taxon>
        <taxon>Rheinheimera</taxon>
    </lineage>
</organism>
<comment type="catalytic activity">
    <reaction evidence="1">
        <text>[protein]-peptidylproline (omega=180) = [protein]-peptidylproline (omega=0)</text>
        <dbReference type="Rhea" id="RHEA:16237"/>
        <dbReference type="Rhea" id="RHEA-COMP:10747"/>
        <dbReference type="Rhea" id="RHEA-COMP:10748"/>
        <dbReference type="ChEBI" id="CHEBI:83833"/>
        <dbReference type="ChEBI" id="CHEBI:83834"/>
        <dbReference type="EC" id="5.2.1.8"/>
    </reaction>
</comment>
<dbReference type="OrthoDB" id="9812372at2"/>